<keyword evidence="5" id="KW-1185">Reference proteome</keyword>
<dbReference type="Pfam" id="PF13365">
    <property type="entry name" value="Trypsin_2"/>
    <property type="match status" value="1"/>
</dbReference>
<dbReference type="SUPFAM" id="SSF50494">
    <property type="entry name" value="Trypsin-like serine proteases"/>
    <property type="match status" value="1"/>
</dbReference>
<sequence>MAPRTGRLVSPNCRRTVPGRGLEIPGLSSRSTRDARPDLRRAWEPRAGHNPPARRHRQVSLSGGSVEFRYLKQDEINELTAAATRMGLGNPMTQMMLLGSLNPQFAGSIQTLGLPPSVMLLNTLNRLNGTERLTDGSVPLEAWLKSAVAVAGPVEDAKVFARALSVISQRSSGAPPIDLESVPERKERIIHQNDMVSFGFFAGAVAAGAAVALVTVPRYDGGARRMLASGGDYLSQGTAWLLTPELAITNHHIIHARQDGEAAAARSDFELQAANARLGFDFDSKAQVPVSVAVAKLESCDPGLDYAVLRLAQRQTRRPLTVKTGLVAVGTPVNIIQHPLGQEKKVACRNNLVTASAPAELRYFTDTQQGSSGSPVLDDSWQVVALHRSSVCVENVSFQGKATAWVNVGVPMGRVLEHIRQNAPEPLWQEIRQAQPELG</sequence>
<dbReference type="InterPro" id="IPR045432">
    <property type="entry name" value="EAD5"/>
</dbReference>
<dbReference type="PANTHER" id="PTHR36234">
    <property type="entry name" value="LYSYL ENDOPEPTIDASE"/>
    <property type="match status" value="1"/>
</dbReference>
<dbReference type="Proteomes" id="UP001611383">
    <property type="component" value="Chromosome"/>
</dbReference>
<proteinExistence type="predicted"/>
<evidence type="ECO:0000256" key="2">
    <source>
        <dbReference type="SAM" id="Phobius"/>
    </source>
</evidence>
<name>A0ABY9X2A8_9BACT</name>
<evidence type="ECO:0000259" key="3">
    <source>
        <dbReference type="Pfam" id="PF19957"/>
    </source>
</evidence>
<feature type="region of interest" description="Disordered" evidence="1">
    <location>
        <begin position="1"/>
        <end position="37"/>
    </location>
</feature>
<keyword evidence="2" id="KW-1133">Transmembrane helix</keyword>
<keyword evidence="2" id="KW-0472">Membrane</keyword>
<dbReference type="InterPro" id="IPR043504">
    <property type="entry name" value="Peptidase_S1_PA_chymotrypsin"/>
</dbReference>
<dbReference type="PANTHER" id="PTHR36234:SF5">
    <property type="entry name" value="LYSYL ENDOPEPTIDASE"/>
    <property type="match status" value="1"/>
</dbReference>
<evidence type="ECO:0000256" key="1">
    <source>
        <dbReference type="SAM" id="MobiDB-lite"/>
    </source>
</evidence>
<protein>
    <submittedName>
        <fullName evidence="4">Trypsin-like peptidase domain-containing protein</fullName>
    </submittedName>
</protein>
<dbReference type="Pfam" id="PF19957">
    <property type="entry name" value="EAD5"/>
    <property type="match status" value="1"/>
</dbReference>
<accession>A0ABY9X2A8</accession>
<organism evidence="4 5">
    <name type="scientific">Archangium minus</name>
    <dbReference type="NCBI Taxonomy" id="83450"/>
    <lineage>
        <taxon>Bacteria</taxon>
        <taxon>Pseudomonadati</taxon>
        <taxon>Myxococcota</taxon>
        <taxon>Myxococcia</taxon>
        <taxon>Myxococcales</taxon>
        <taxon>Cystobacterineae</taxon>
        <taxon>Archangiaceae</taxon>
        <taxon>Archangium</taxon>
    </lineage>
</organism>
<dbReference type="InterPro" id="IPR009003">
    <property type="entry name" value="Peptidase_S1_PA"/>
</dbReference>
<evidence type="ECO:0000313" key="4">
    <source>
        <dbReference type="EMBL" id="WNG49510.1"/>
    </source>
</evidence>
<gene>
    <name evidence="4" type="ORF">F0U60_39365</name>
</gene>
<dbReference type="Gene3D" id="2.40.10.10">
    <property type="entry name" value="Trypsin-like serine proteases"/>
    <property type="match status" value="2"/>
</dbReference>
<dbReference type="EMBL" id="CP043494">
    <property type="protein sequence ID" value="WNG49510.1"/>
    <property type="molecule type" value="Genomic_DNA"/>
</dbReference>
<keyword evidence="2" id="KW-0812">Transmembrane</keyword>
<evidence type="ECO:0000313" key="5">
    <source>
        <dbReference type="Proteomes" id="UP001611383"/>
    </source>
</evidence>
<feature type="domain" description="Effector-associated" evidence="3">
    <location>
        <begin position="70"/>
        <end position="201"/>
    </location>
</feature>
<feature type="transmembrane region" description="Helical" evidence="2">
    <location>
        <begin position="195"/>
        <end position="216"/>
    </location>
</feature>
<reference evidence="4 5" key="1">
    <citation type="submission" date="2019-08" db="EMBL/GenBank/DDBJ databases">
        <title>Archangium and Cystobacter genomes.</title>
        <authorList>
            <person name="Chen I.-C.K."/>
            <person name="Wielgoss S."/>
        </authorList>
    </citation>
    <scope>NUCLEOTIDE SEQUENCE [LARGE SCALE GENOMIC DNA]</scope>
    <source>
        <strain evidence="4 5">Cbm 6</strain>
    </source>
</reference>